<evidence type="ECO:0000256" key="1">
    <source>
        <dbReference type="ARBA" id="ARBA00001946"/>
    </source>
</evidence>
<dbReference type="GO" id="GO:0005829">
    <property type="term" value="C:cytosol"/>
    <property type="evidence" value="ECO:0007669"/>
    <property type="project" value="TreeGrafter"/>
</dbReference>
<evidence type="ECO:0000313" key="5">
    <source>
        <dbReference type="Proteomes" id="UP000051036"/>
    </source>
</evidence>
<dbReference type="SUPFAM" id="SSF55811">
    <property type="entry name" value="Nudix"/>
    <property type="match status" value="1"/>
</dbReference>
<comment type="cofactor">
    <cofactor evidence="1">
        <name>Mg(2+)</name>
        <dbReference type="ChEBI" id="CHEBI:18420"/>
    </cofactor>
</comment>
<dbReference type="AlphaFoldDB" id="A0A0R1UD53"/>
<organism evidence="4 5">
    <name type="scientific">Lactobacillus kalixensis DSM 16043</name>
    <dbReference type="NCBI Taxonomy" id="1423763"/>
    <lineage>
        <taxon>Bacteria</taxon>
        <taxon>Bacillati</taxon>
        <taxon>Bacillota</taxon>
        <taxon>Bacilli</taxon>
        <taxon>Lactobacillales</taxon>
        <taxon>Lactobacillaceae</taxon>
        <taxon>Lactobacillus</taxon>
    </lineage>
</organism>
<name>A0A0R1UD53_9LACO</name>
<dbReference type="InterPro" id="IPR000086">
    <property type="entry name" value="NUDIX_hydrolase_dom"/>
</dbReference>
<dbReference type="Proteomes" id="UP000051036">
    <property type="component" value="Unassembled WGS sequence"/>
</dbReference>
<dbReference type="RefSeq" id="WP_057797174.1">
    <property type="nucleotide sequence ID" value="NZ_AZFM01000002.1"/>
</dbReference>
<dbReference type="EMBL" id="AZFM01000002">
    <property type="protein sequence ID" value="KRL91340.1"/>
    <property type="molecule type" value="Genomic_DNA"/>
</dbReference>
<accession>A0A0R1UD53</accession>
<dbReference type="OrthoDB" id="9806150at2"/>
<reference evidence="4 5" key="1">
    <citation type="journal article" date="2015" name="Genome Announc.">
        <title>Expanding the biotechnology potential of lactobacilli through comparative genomics of 213 strains and associated genera.</title>
        <authorList>
            <person name="Sun Z."/>
            <person name="Harris H.M."/>
            <person name="McCann A."/>
            <person name="Guo C."/>
            <person name="Argimon S."/>
            <person name="Zhang W."/>
            <person name="Yang X."/>
            <person name="Jeffery I.B."/>
            <person name="Cooney J.C."/>
            <person name="Kagawa T.F."/>
            <person name="Liu W."/>
            <person name="Song Y."/>
            <person name="Salvetti E."/>
            <person name="Wrobel A."/>
            <person name="Rasinkangas P."/>
            <person name="Parkhill J."/>
            <person name="Rea M.C."/>
            <person name="O'Sullivan O."/>
            <person name="Ritari J."/>
            <person name="Douillard F.P."/>
            <person name="Paul Ross R."/>
            <person name="Yang R."/>
            <person name="Briner A.E."/>
            <person name="Felis G.E."/>
            <person name="de Vos W.M."/>
            <person name="Barrangou R."/>
            <person name="Klaenhammer T.R."/>
            <person name="Caufield P.W."/>
            <person name="Cui Y."/>
            <person name="Zhang H."/>
            <person name="O'Toole P.W."/>
        </authorList>
    </citation>
    <scope>NUCLEOTIDE SEQUENCE [LARGE SCALE GENOMIC DNA]</scope>
    <source>
        <strain evidence="4 5">DSM 16043</strain>
    </source>
</reference>
<dbReference type="PROSITE" id="PS51462">
    <property type="entry name" value="NUDIX"/>
    <property type="match status" value="1"/>
</dbReference>
<proteinExistence type="predicted"/>
<feature type="domain" description="Nudix hydrolase" evidence="3">
    <location>
        <begin position="40"/>
        <end position="171"/>
    </location>
</feature>
<dbReference type="GO" id="GO:0006753">
    <property type="term" value="P:nucleoside phosphate metabolic process"/>
    <property type="evidence" value="ECO:0007669"/>
    <property type="project" value="TreeGrafter"/>
</dbReference>
<dbReference type="PANTHER" id="PTHR11839">
    <property type="entry name" value="UDP/ADP-SUGAR PYROPHOSPHATASE"/>
    <property type="match status" value="1"/>
</dbReference>
<sequence length="191" mass="22039">MDLQETEISSQPIFKGRIVDLSVRTIKLPNGETSTREIVKHQPAAAVIAINDKQEMLLVKQWREAIKQVTLEIPAGLIDFTDASPLDAIKRELNEEGGYRADYWEKVTEFYSSVGFTDEKLHIFYCDTLTKLQDKRPLDSDEFLSSEWYSLDELKKLLSEGKIVDAKTVYAITFWENMLLRNKQDEESNND</sequence>
<protein>
    <submittedName>
        <fullName evidence="4">ADP-ribose pyrophosphatase</fullName>
    </submittedName>
</protein>
<dbReference type="Gene3D" id="3.90.79.10">
    <property type="entry name" value="Nucleoside Triphosphate Pyrophosphohydrolase"/>
    <property type="match status" value="1"/>
</dbReference>
<dbReference type="PATRIC" id="fig|1423763.3.peg.643"/>
<dbReference type="STRING" id="1423763.FC46_GL000639"/>
<dbReference type="PANTHER" id="PTHR11839:SF18">
    <property type="entry name" value="NUDIX HYDROLASE DOMAIN-CONTAINING PROTEIN"/>
    <property type="match status" value="1"/>
</dbReference>
<keyword evidence="5" id="KW-1185">Reference proteome</keyword>
<dbReference type="Pfam" id="PF00293">
    <property type="entry name" value="NUDIX"/>
    <property type="match status" value="1"/>
</dbReference>
<dbReference type="CDD" id="cd03424">
    <property type="entry name" value="NUDIX_ADPRase_Nudt5_UGPPase_Nudt14"/>
    <property type="match status" value="1"/>
</dbReference>
<keyword evidence="2" id="KW-0378">Hydrolase</keyword>
<dbReference type="GO" id="GO:0016787">
    <property type="term" value="F:hydrolase activity"/>
    <property type="evidence" value="ECO:0007669"/>
    <property type="project" value="UniProtKB-KW"/>
</dbReference>
<evidence type="ECO:0000259" key="3">
    <source>
        <dbReference type="PROSITE" id="PS51462"/>
    </source>
</evidence>
<dbReference type="GO" id="GO:0019693">
    <property type="term" value="P:ribose phosphate metabolic process"/>
    <property type="evidence" value="ECO:0007669"/>
    <property type="project" value="TreeGrafter"/>
</dbReference>
<comment type="caution">
    <text evidence="4">The sequence shown here is derived from an EMBL/GenBank/DDBJ whole genome shotgun (WGS) entry which is preliminary data.</text>
</comment>
<dbReference type="InterPro" id="IPR015797">
    <property type="entry name" value="NUDIX_hydrolase-like_dom_sf"/>
</dbReference>
<evidence type="ECO:0000313" key="4">
    <source>
        <dbReference type="EMBL" id="KRL91340.1"/>
    </source>
</evidence>
<gene>
    <name evidence="4" type="ORF">FC46_GL000639</name>
</gene>
<evidence type="ECO:0000256" key="2">
    <source>
        <dbReference type="ARBA" id="ARBA00022801"/>
    </source>
</evidence>